<reference evidence="7 8" key="1">
    <citation type="submission" date="2015-08" db="EMBL/GenBank/DDBJ databases">
        <title>Next Generation Sequencing and Analysis of the Genome of Puccinia sorghi L Schw, the Causal Agent of Maize Common Rust.</title>
        <authorList>
            <person name="Rochi L."/>
            <person name="Burguener G."/>
            <person name="Darino M."/>
            <person name="Turjanski A."/>
            <person name="Kreff E."/>
            <person name="Dieguez M.J."/>
            <person name="Sacco F."/>
        </authorList>
    </citation>
    <scope>NUCLEOTIDE SEQUENCE [LARGE SCALE GENOMIC DNA]</scope>
    <source>
        <strain evidence="7 8">RO10H11247</strain>
    </source>
</reference>
<keyword evidence="2" id="KW-0645">Protease</keyword>
<name>A0A0L6VH11_9BASI</name>
<evidence type="ECO:0000313" key="7">
    <source>
        <dbReference type="EMBL" id="KNZ59385.1"/>
    </source>
</evidence>
<feature type="compositionally biased region" description="Pro residues" evidence="5">
    <location>
        <begin position="1"/>
        <end position="11"/>
    </location>
</feature>
<dbReference type="Proteomes" id="UP000037035">
    <property type="component" value="Unassembled WGS sequence"/>
</dbReference>
<keyword evidence="3" id="KW-0378">Hydrolase</keyword>
<dbReference type="InterPro" id="IPR047272">
    <property type="entry name" value="S49_SppA_C"/>
</dbReference>
<dbReference type="Pfam" id="PF01343">
    <property type="entry name" value="Peptidase_S49"/>
    <property type="match status" value="2"/>
</dbReference>
<evidence type="ECO:0000256" key="4">
    <source>
        <dbReference type="ARBA" id="ARBA00022825"/>
    </source>
</evidence>
<feature type="domain" description="Peptidase S49" evidence="6">
    <location>
        <begin position="522"/>
        <end position="637"/>
    </location>
</feature>
<evidence type="ECO:0000256" key="2">
    <source>
        <dbReference type="ARBA" id="ARBA00022670"/>
    </source>
</evidence>
<dbReference type="InterPro" id="IPR002142">
    <property type="entry name" value="Peptidase_S49"/>
</dbReference>
<comment type="similarity">
    <text evidence="1">Belongs to the peptidase S49 family.</text>
</comment>
<keyword evidence="8" id="KW-1185">Reference proteome</keyword>
<feature type="compositionally biased region" description="Low complexity" evidence="5">
    <location>
        <begin position="673"/>
        <end position="687"/>
    </location>
</feature>
<dbReference type="InterPro" id="IPR047217">
    <property type="entry name" value="S49_SppA_67K_type_N"/>
</dbReference>
<feature type="region of interest" description="Disordered" evidence="5">
    <location>
        <begin position="634"/>
        <end position="717"/>
    </location>
</feature>
<dbReference type="GO" id="GO:0008236">
    <property type="term" value="F:serine-type peptidase activity"/>
    <property type="evidence" value="ECO:0007669"/>
    <property type="project" value="UniProtKB-KW"/>
</dbReference>
<dbReference type="InterPro" id="IPR029045">
    <property type="entry name" value="ClpP/crotonase-like_dom_sf"/>
</dbReference>
<dbReference type="CDD" id="cd07018">
    <property type="entry name" value="S49_SppA_67K_type"/>
    <property type="match status" value="1"/>
</dbReference>
<evidence type="ECO:0000256" key="1">
    <source>
        <dbReference type="ARBA" id="ARBA00008683"/>
    </source>
</evidence>
<organism evidence="7 8">
    <name type="scientific">Puccinia sorghi</name>
    <dbReference type="NCBI Taxonomy" id="27349"/>
    <lineage>
        <taxon>Eukaryota</taxon>
        <taxon>Fungi</taxon>
        <taxon>Dikarya</taxon>
        <taxon>Basidiomycota</taxon>
        <taxon>Pucciniomycotina</taxon>
        <taxon>Pucciniomycetes</taxon>
        <taxon>Pucciniales</taxon>
        <taxon>Pucciniaceae</taxon>
        <taxon>Puccinia</taxon>
    </lineage>
</organism>
<comment type="caution">
    <text evidence="7">The sequence shown here is derived from an EMBL/GenBank/DDBJ whole genome shotgun (WGS) entry which is preliminary data.</text>
</comment>
<evidence type="ECO:0000256" key="3">
    <source>
        <dbReference type="ARBA" id="ARBA00022801"/>
    </source>
</evidence>
<evidence type="ECO:0000313" key="8">
    <source>
        <dbReference type="Proteomes" id="UP000037035"/>
    </source>
</evidence>
<sequence length="883" mass="97711">MAESAPPPPVESQPADQAASSTVKESRLRARWNRLSSSRVGSGVRFAYTWRRPLLLGFSATFFISRYYYAKYQKAKRDRIQPGTYLVWRLYDGAIVEYPSNQTNLTMLLGSSGDGTEPPRVMTLYDAIRTLKFAENDDRIVGLIADMSSTNAPSVNQDLPLGLAQIEELQSALYELKMSKANTLGPGKFRTVAFTETFRSQGEYTMASGFDEIYCQPTGEIPLVGINSTVTFYSKLLNWLGIKVHAEARTKYKSMVCSPIYPRRILGIFHFTVEPQAENHLELLDNLNTNMLTIIALNRFGSEVSQEAEESDCKKLVDRVKGYAKRGPLMAQEAVELGLLTGTMYKEELLFKTILGENPLVLDEENQEIQGKERHVILKEALKAQTKSFHHYHKIMDQLSTRDNKQSILNVGVVYVLGTIGDMGEFGTSAIVKGLHEAAEDDSIGAVVLRIDSGGGGVVESDTIWGAVKDLKAKGKVVIASFGNAAASGGYLIATHADSILASRFFTCIIVFFFWMCCPEKESTITGSIGVASLRPTVTPSFLDRIKLTTQSFFTGSNALSLYHELEGEQMTRHKAHIDAAYQDFKDRVCEGRNISPELIEVLAGGRVYTGKSMWELNEKLNDSSMTIEELWARQKKNTHQKTPPKEAEEEALMMSPSPEDTPRADESNLVTPSTDLSVPDSVDSSSNTKVNEDGKALDGPAADQDPKIETALPPSLNSSPLGRGIIDGIGGIREAAIEGAETYLNRLIDQIRQENPDKSEEEIMEEALPGVPYLPHENGAATMSFDIRLKKFPVHKTFWQQLTEASKREGSDSPAGSAFSLVKQYFANWVASTVVNHMETEFANSLQIKPSQLGELKHLTRLLRRQNNGTSIDATMLPSEFQ</sequence>
<feature type="region of interest" description="Disordered" evidence="5">
    <location>
        <begin position="1"/>
        <end position="24"/>
    </location>
</feature>
<dbReference type="PANTHER" id="PTHR33209:SF1">
    <property type="entry name" value="PEPTIDASE S49 DOMAIN-CONTAINING PROTEIN"/>
    <property type="match status" value="1"/>
</dbReference>
<dbReference type="PANTHER" id="PTHR33209">
    <property type="entry name" value="PROTEASE 4"/>
    <property type="match status" value="1"/>
</dbReference>
<protein>
    <recommendedName>
        <fullName evidence="6">Peptidase S49 domain-containing protein</fullName>
    </recommendedName>
</protein>
<proteinExistence type="inferred from homology"/>
<feature type="compositionally biased region" description="Polar residues" evidence="5">
    <location>
        <begin position="14"/>
        <end position="23"/>
    </location>
</feature>
<dbReference type="CDD" id="cd07023">
    <property type="entry name" value="S49_Sppa_N_C"/>
    <property type="match status" value="1"/>
</dbReference>
<dbReference type="STRING" id="27349.A0A0L6VH11"/>
<evidence type="ECO:0000259" key="6">
    <source>
        <dbReference type="Pfam" id="PF01343"/>
    </source>
</evidence>
<dbReference type="AlphaFoldDB" id="A0A0L6VH11"/>
<evidence type="ECO:0000256" key="5">
    <source>
        <dbReference type="SAM" id="MobiDB-lite"/>
    </source>
</evidence>
<dbReference type="Gene3D" id="3.90.226.10">
    <property type="entry name" value="2-enoyl-CoA Hydratase, Chain A, domain 1"/>
    <property type="match status" value="2"/>
</dbReference>
<feature type="domain" description="Peptidase S49" evidence="6">
    <location>
        <begin position="192"/>
        <end position="258"/>
    </location>
</feature>
<dbReference type="EMBL" id="LAVV01006552">
    <property type="protein sequence ID" value="KNZ59385.1"/>
    <property type="molecule type" value="Genomic_DNA"/>
</dbReference>
<keyword evidence="4" id="KW-0720">Serine protease</keyword>
<dbReference type="GO" id="GO:0006508">
    <property type="term" value="P:proteolysis"/>
    <property type="evidence" value="ECO:0007669"/>
    <property type="project" value="UniProtKB-KW"/>
</dbReference>
<dbReference type="VEuPathDB" id="FungiDB:VP01_1743g1"/>
<accession>A0A0L6VH11</accession>
<dbReference type="SUPFAM" id="SSF52096">
    <property type="entry name" value="ClpP/crotonase"/>
    <property type="match status" value="2"/>
</dbReference>
<dbReference type="Gene3D" id="3.40.1750.10">
    <property type="entry name" value="peptide peptidase (sppa) like domain"/>
    <property type="match status" value="1"/>
</dbReference>
<dbReference type="OrthoDB" id="45421at2759"/>
<gene>
    <name evidence="7" type="ORF">VP01_1743g1</name>
</gene>